<dbReference type="PANTHER" id="PTHR43818:SF10">
    <property type="entry name" value="NADH-DEPENDENT DEHYDROGENASE-RELATED"/>
    <property type="match status" value="1"/>
</dbReference>
<gene>
    <name evidence="3" type="ORF">QJ522_07100</name>
</gene>
<feature type="domain" description="Gfo/Idh/MocA-like oxidoreductase bacterial type C-terminal" evidence="2">
    <location>
        <begin position="221"/>
        <end position="280"/>
    </location>
</feature>
<organism evidence="3 4">
    <name type="scientific">Anaerobaca lacustris</name>
    <dbReference type="NCBI Taxonomy" id="3044600"/>
    <lineage>
        <taxon>Bacteria</taxon>
        <taxon>Pseudomonadati</taxon>
        <taxon>Planctomycetota</taxon>
        <taxon>Phycisphaerae</taxon>
        <taxon>Sedimentisphaerales</taxon>
        <taxon>Anaerobacaceae</taxon>
        <taxon>Anaerobaca</taxon>
    </lineage>
</organism>
<dbReference type="SUPFAM" id="SSF55347">
    <property type="entry name" value="Glyceraldehyde-3-phosphate dehydrogenase-like, C-terminal domain"/>
    <property type="match status" value="1"/>
</dbReference>
<dbReference type="InterPro" id="IPR036291">
    <property type="entry name" value="NAD(P)-bd_dom_sf"/>
</dbReference>
<keyword evidence="4" id="KW-1185">Reference proteome</keyword>
<dbReference type="InterPro" id="IPR000683">
    <property type="entry name" value="Gfo/Idh/MocA-like_OxRdtase_N"/>
</dbReference>
<sequence>MRRATTIGGRCLDGQKAFEAGPKMSRRRVLGAAANLTTLMIVPRHVLGGTGHVPPSERLNIAGIGVGGQGAGDLQNVSSENIVALCDVDRAHAAETFKRYPNARAYSDFRVMLETEDKNIDAVVVATPDHTHAVATMMAIKMGKHVYCEKPLTHSMYEAREIAKAAREAGVATQMGNQGHAGEGIRLICEWIWDGAIGPVREVHAWTTHAVWPQGLQRPRETPPVPHALDWDLWLGPAPSRPYHPAYAPALWRGWWDFGTGGLGDMGCHNLDPVFWALRLGAPTSVEASCSVFVPTITWDKPFNTESYPQASIVRYEFPEREGMPAMDLIWYDGGLMPQRPRELEDGRFMGDKLGGVVFVGDKGKIMCGSYGNAPRLIPESRMREYKRPEKSILRSVGHHKEWIDACKGGRPAGSNFDYAGPLTEMVLLGNVAVRMSLELQAKGLKLLYDEASMKVTNLPEANEYMHRTYRDGWTL</sequence>
<dbReference type="Gene3D" id="3.40.50.720">
    <property type="entry name" value="NAD(P)-binding Rossmann-like Domain"/>
    <property type="match status" value="1"/>
</dbReference>
<dbReference type="Gene3D" id="3.30.360.10">
    <property type="entry name" value="Dihydrodipicolinate Reductase, domain 2"/>
    <property type="match status" value="1"/>
</dbReference>
<evidence type="ECO:0000259" key="2">
    <source>
        <dbReference type="Pfam" id="PF19051"/>
    </source>
</evidence>
<protein>
    <submittedName>
        <fullName evidence="3">Gfo/Idh/MocA family oxidoreductase</fullName>
    </submittedName>
</protein>
<dbReference type="SUPFAM" id="SSF51735">
    <property type="entry name" value="NAD(P)-binding Rossmann-fold domains"/>
    <property type="match status" value="1"/>
</dbReference>
<dbReference type="Proteomes" id="UP001431776">
    <property type="component" value="Unassembled WGS sequence"/>
</dbReference>
<evidence type="ECO:0000313" key="3">
    <source>
        <dbReference type="EMBL" id="MDI6448808.1"/>
    </source>
</evidence>
<dbReference type="InterPro" id="IPR043906">
    <property type="entry name" value="Gfo/Idh/MocA_OxRdtase_bact_C"/>
</dbReference>
<comment type="caution">
    <text evidence="3">The sequence shown here is derived from an EMBL/GenBank/DDBJ whole genome shotgun (WGS) entry which is preliminary data.</text>
</comment>
<feature type="domain" description="Gfo/Idh/MocA-like oxidoreductase N-terminal" evidence="1">
    <location>
        <begin position="61"/>
        <end position="176"/>
    </location>
</feature>
<proteinExistence type="predicted"/>
<dbReference type="RefSeq" id="WP_349244216.1">
    <property type="nucleotide sequence ID" value="NZ_JASCXX010000006.1"/>
</dbReference>
<name>A0AAW6TSZ4_9BACT</name>
<dbReference type="Pfam" id="PF01408">
    <property type="entry name" value="GFO_IDH_MocA"/>
    <property type="match status" value="1"/>
</dbReference>
<evidence type="ECO:0000313" key="4">
    <source>
        <dbReference type="Proteomes" id="UP001431776"/>
    </source>
</evidence>
<accession>A0AAW6TSZ4</accession>
<dbReference type="EMBL" id="JASCXX010000006">
    <property type="protein sequence ID" value="MDI6448808.1"/>
    <property type="molecule type" value="Genomic_DNA"/>
</dbReference>
<reference evidence="3" key="1">
    <citation type="submission" date="2023-05" db="EMBL/GenBank/DDBJ databases">
        <title>Anaerotaeda fermentans gen. nov., sp. nov., a novel anaerobic planctomycete of the new family within the order Sedimentisphaerales isolated from Taman Peninsula, Russia.</title>
        <authorList>
            <person name="Khomyakova M.A."/>
            <person name="Merkel A.Y."/>
            <person name="Slobodkin A.I."/>
        </authorList>
    </citation>
    <scope>NUCLEOTIDE SEQUENCE</scope>
    <source>
        <strain evidence="3">M17dextr</strain>
    </source>
</reference>
<dbReference type="AlphaFoldDB" id="A0AAW6TSZ4"/>
<dbReference type="PANTHER" id="PTHR43818">
    <property type="entry name" value="BCDNA.GH03377"/>
    <property type="match status" value="1"/>
</dbReference>
<dbReference type="InterPro" id="IPR050463">
    <property type="entry name" value="Gfo/Idh/MocA_oxidrdct_glycsds"/>
</dbReference>
<dbReference type="Pfam" id="PF19051">
    <property type="entry name" value="GFO_IDH_MocA_C2"/>
    <property type="match status" value="1"/>
</dbReference>
<dbReference type="GO" id="GO:0000166">
    <property type="term" value="F:nucleotide binding"/>
    <property type="evidence" value="ECO:0007669"/>
    <property type="project" value="InterPro"/>
</dbReference>
<evidence type="ECO:0000259" key="1">
    <source>
        <dbReference type="Pfam" id="PF01408"/>
    </source>
</evidence>